<evidence type="ECO:0000256" key="2">
    <source>
        <dbReference type="ARBA" id="ARBA00023043"/>
    </source>
</evidence>
<dbReference type="RefSeq" id="XP_067551275.1">
    <property type="nucleotide sequence ID" value="XM_067689979.1"/>
</dbReference>
<keyword evidence="2 3" id="KW-0040">ANK repeat</keyword>
<evidence type="ECO:0000313" key="5">
    <source>
        <dbReference type="EMBL" id="KAG5422159.1"/>
    </source>
</evidence>
<dbReference type="InterPro" id="IPR002110">
    <property type="entry name" value="Ankyrin_rpt"/>
</dbReference>
<feature type="compositionally biased region" description="Low complexity" evidence="4">
    <location>
        <begin position="441"/>
        <end position="450"/>
    </location>
</feature>
<sequence>MLDPSARLRNAVIAGNLAIVKRILSRFPELWLNVDPNHQGWSNLHYASYHGHYLICFHLITFINKTLGNLQNEYTTLDLLTFDNLSVLHLSMEHHHSQTLHYLLQEFPGKLWLNSVGGPHKQSPLHYSCKYNFKEGTNLLLEFGADYKLTDDNGDTCLHLCFQYGSIDCLREISNCIITQSKDKDTAKAAIQALEKVKNNNGWIAKDFASSFELIQQYEVVKNRSLASYDFITPPPPPYKETQLWLDTEKANNSSRTSLEENKVLTSPIVSMSLQTSNSPLPTRPPYRRQHSQSLPSDQKPISSNEQVQNSSRQRSNTALYNKPTPLNLSSKSSFTSLQGNSMGSSHGAVAPLTPLNPPKTPSIKSVTISPVGVDAITSNIEKEKELESPQSVSSGSSYFAHTNDHQYTTTAKVRKSSVSKPSTLPSIISPVVNSFDEVANQQSTSSNTQVSPHELKPIRTSSSSSIAAKVAFNSSRSSLHNANDTSPVKTRPRSSSRQQSNLSSSRVNSFNSTSSTNSASHSIPQETTNANSSSSSCDTVHRTKDEPESSAESSKTNTNNFVLKKSRSSGTLPSKVPKNGGHHVFMNNNGNTSLHSLNSNDYDGKSSVSSIAFNRVR</sequence>
<dbReference type="Proteomes" id="UP000669133">
    <property type="component" value="Unassembled WGS sequence"/>
</dbReference>
<dbReference type="SMART" id="SM00248">
    <property type="entry name" value="ANK"/>
    <property type="match status" value="4"/>
</dbReference>
<dbReference type="EMBL" id="JAEOAQ010000001">
    <property type="protein sequence ID" value="KAG5422159.1"/>
    <property type="molecule type" value="Genomic_DNA"/>
</dbReference>
<dbReference type="InterPro" id="IPR036770">
    <property type="entry name" value="Ankyrin_rpt-contain_sf"/>
</dbReference>
<evidence type="ECO:0000256" key="1">
    <source>
        <dbReference type="ARBA" id="ARBA00022737"/>
    </source>
</evidence>
<dbReference type="Gene3D" id="1.25.40.20">
    <property type="entry name" value="Ankyrin repeat-containing domain"/>
    <property type="match status" value="1"/>
</dbReference>
<feature type="compositionally biased region" description="Low complexity" evidence="4">
    <location>
        <begin position="494"/>
        <end position="523"/>
    </location>
</feature>
<reference evidence="5 6" key="1">
    <citation type="submission" date="2020-12" db="EMBL/GenBank/DDBJ databases">
        <title>Effect of drift, selection, and recombination on the evolution of hybrid genomes in Candida yeast pathogens.</title>
        <authorList>
            <person name="Mixao V."/>
            <person name="Ksiezopolska E."/>
            <person name="Saus E."/>
            <person name="Boekhout T."/>
            <person name="Gacser A."/>
            <person name="Gabaldon T."/>
        </authorList>
    </citation>
    <scope>NUCLEOTIDE SEQUENCE [LARGE SCALE GENOMIC DNA]</scope>
    <source>
        <strain evidence="5 6">BP57</strain>
    </source>
</reference>
<evidence type="ECO:0000256" key="4">
    <source>
        <dbReference type="SAM" id="MobiDB-lite"/>
    </source>
</evidence>
<name>A0A8H7ZKL0_9ASCO</name>
<evidence type="ECO:0000256" key="3">
    <source>
        <dbReference type="PROSITE-ProRule" id="PRU00023"/>
    </source>
</evidence>
<feature type="repeat" description="ANK" evidence="3">
    <location>
        <begin position="120"/>
        <end position="152"/>
    </location>
</feature>
<dbReference type="GeneID" id="93649882"/>
<feature type="compositionally biased region" description="Polar residues" evidence="4">
    <location>
        <begin position="264"/>
        <end position="281"/>
    </location>
</feature>
<feature type="compositionally biased region" description="Polar residues" evidence="4">
    <location>
        <begin position="587"/>
        <end position="618"/>
    </location>
</feature>
<dbReference type="InterPro" id="IPR050776">
    <property type="entry name" value="Ank_Repeat/CDKN_Inhibitor"/>
</dbReference>
<feature type="compositionally biased region" description="Polar residues" evidence="4">
    <location>
        <begin position="524"/>
        <end position="539"/>
    </location>
</feature>
<dbReference type="Pfam" id="PF12796">
    <property type="entry name" value="Ank_2"/>
    <property type="match status" value="1"/>
</dbReference>
<comment type="caution">
    <text evidence="5">The sequence shown here is derived from an EMBL/GenBank/DDBJ whole genome shotgun (WGS) entry which is preliminary data.</text>
</comment>
<accession>A0A8H7ZKL0</accession>
<proteinExistence type="predicted"/>
<keyword evidence="6" id="KW-1185">Reference proteome</keyword>
<gene>
    <name evidence="5" type="ORF">I9W82_001253</name>
</gene>
<feature type="compositionally biased region" description="Polar residues" evidence="4">
    <location>
        <begin position="460"/>
        <end position="489"/>
    </location>
</feature>
<organism evidence="5 6">
    <name type="scientific">Candida metapsilosis</name>
    <dbReference type="NCBI Taxonomy" id="273372"/>
    <lineage>
        <taxon>Eukaryota</taxon>
        <taxon>Fungi</taxon>
        <taxon>Dikarya</taxon>
        <taxon>Ascomycota</taxon>
        <taxon>Saccharomycotina</taxon>
        <taxon>Pichiomycetes</taxon>
        <taxon>Debaryomycetaceae</taxon>
        <taxon>Candida/Lodderomyces clade</taxon>
        <taxon>Candida</taxon>
    </lineage>
</organism>
<dbReference type="SUPFAM" id="SSF48403">
    <property type="entry name" value="Ankyrin repeat"/>
    <property type="match status" value="1"/>
</dbReference>
<feature type="compositionally biased region" description="Polar residues" evidence="4">
    <location>
        <begin position="551"/>
        <end position="562"/>
    </location>
</feature>
<dbReference type="PROSITE" id="PS50088">
    <property type="entry name" value="ANK_REPEAT"/>
    <property type="match status" value="1"/>
</dbReference>
<feature type="compositionally biased region" description="Polar residues" evidence="4">
    <location>
        <begin position="292"/>
        <end position="345"/>
    </location>
</feature>
<feature type="region of interest" description="Disordered" evidence="4">
    <location>
        <begin position="440"/>
        <end position="618"/>
    </location>
</feature>
<evidence type="ECO:0000313" key="6">
    <source>
        <dbReference type="Proteomes" id="UP000669133"/>
    </source>
</evidence>
<dbReference type="OrthoDB" id="823504at2759"/>
<dbReference type="PANTHER" id="PTHR24201">
    <property type="entry name" value="ANK_REP_REGION DOMAIN-CONTAINING PROTEIN"/>
    <property type="match status" value="1"/>
</dbReference>
<protein>
    <submittedName>
        <fullName evidence="5">AVO2</fullName>
    </submittedName>
</protein>
<keyword evidence="1" id="KW-0677">Repeat</keyword>
<feature type="region of interest" description="Disordered" evidence="4">
    <location>
        <begin position="250"/>
        <end position="349"/>
    </location>
</feature>
<dbReference type="AlphaFoldDB" id="A0A8H7ZKL0"/>